<keyword evidence="1" id="KW-0175">Coiled coil</keyword>
<dbReference type="Proteomes" id="UP001516400">
    <property type="component" value="Unassembled WGS sequence"/>
</dbReference>
<evidence type="ECO:0000313" key="2">
    <source>
        <dbReference type="EMBL" id="KAL3285774.1"/>
    </source>
</evidence>
<name>A0ABD2P4S4_9CUCU</name>
<sequence>MAKAVTIATFNDFGLKINQKFEALDAGIEVKLIKIETDISKKFKAYEKRDSELEVQNDQLREQFERLDKKHRKNNLIIHDFIKNKVEVDISEKDIRDSFKQGTGDNGSLLVELSSFRQKSDIIKNAFKLKGTGIFISPDLSPRDRQYQSTLVNHLKKVRAEGKTAQLRGNNLVIERKKNLYFGTRA</sequence>
<evidence type="ECO:0000313" key="3">
    <source>
        <dbReference type="Proteomes" id="UP001516400"/>
    </source>
</evidence>
<gene>
    <name evidence="2" type="ORF">HHI36_000298</name>
</gene>
<feature type="coiled-coil region" evidence="1">
    <location>
        <begin position="43"/>
        <end position="70"/>
    </location>
</feature>
<reference evidence="2 3" key="1">
    <citation type="journal article" date="2021" name="BMC Biol.">
        <title>Horizontally acquired antibacterial genes associated with adaptive radiation of ladybird beetles.</title>
        <authorList>
            <person name="Li H.S."/>
            <person name="Tang X.F."/>
            <person name="Huang Y.H."/>
            <person name="Xu Z.Y."/>
            <person name="Chen M.L."/>
            <person name="Du X.Y."/>
            <person name="Qiu B.Y."/>
            <person name="Chen P.T."/>
            <person name="Zhang W."/>
            <person name="Slipinski A."/>
            <person name="Escalona H.E."/>
            <person name="Waterhouse R.M."/>
            <person name="Zwick A."/>
            <person name="Pang H."/>
        </authorList>
    </citation>
    <scope>NUCLEOTIDE SEQUENCE [LARGE SCALE GENOMIC DNA]</scope>
    <source>
        <strain evidence="2">SYSU2018</strain>
    </source>
</reference>
<dbReference type="AlphaFoldDB" id="A0ABD2P4S4"/>
<organism evidence="2 3">
    <name type="scientific">Cryptolaemus montrouzieri</name>
    <dbReference type="NCBI Taxonomy" id="559131"/>
    <lineage>
        <taxon>Eukaryota</taxon>
        <taxon>Metazoa</taxon>
        <taxon>Ecdysozoa</taxon>
        <taxon>Arthropoda</taxon>
        <taxon>Hexapoda</taxon>
        <taxon>Insecta</taxon>
        <taxon>Pterygota</taxon>
        <taxon>Neoptera</taxon>
        <taxon>Endopterygota</taxon>
        <taxon>Coleoptera</taxon>
        <taxon>Polyphaga</taxon>
        <taxon>Cucujiformia</taxon>
        <taxon>Coccinelloidea</taxon>
        <taxon>Coccinellidae</taxon>
        <taxon>Scymninae</taxon>
        <taxon>Scymnini</taxon>
        <taxon>Cryptolaemus</taxon>
    </lineage>
</organism>
<comment type="caution">
    <text evidence="2">The sequence shown here is derived from an EMBL/GenBank/DDBJ whole genome shotgun (WGS) entry which is preliminary data.</text>
</comment>
<accession>A0ABD2P4S4</accession>
<evidence type="ECO:0000256" key="1">
    <source>
        <dbReference type="SAM" id="Coils"/>
    </source>
</evidence>
<keyword evidence="3" id="KW-1185">Reference proteome</keyword>
<dbReference type="EMBL" id="JABFTP020000185">
    <property type="protein sequence ID" value="KAL3285774.1"/>
    <property type="molecule type" value="Genomic_DNA"/>
</dbReference>
<protein>
    <submittedName>
        <fullName evidence="2">Uncharacterized protein</fullName>
    </submittedName>
</protein>
<proteinExistence type="predicted"/>